<dbReference type="GO" id="GO:0141197">
    <property type="term" value="F:4-hydroxy-3-methylbut-2-enyl-diphosphate synthase activity (flavodoxin)"/>
    <property type="evidence" value="ECO:0007669"/>
    <property type="project" value="UniProtKB-EC"/>
</dbReference>
<dbReference type="Gene3D" id="3.20.20.20">
    <property type="entry name" value="Dihydropteroate synthase-like"/>
    <property type="match status" value="1"/>
</dbReference>
<evidence type="ECO:0000259" key="8">
    <source>
        <dbReference type="Pfam" id="PF04551"/>
    </source>
</evidence>
<keyword evidence="5 7" id="KW-0411">Iron-sulfur</keyword>
<keyword evidence="6 7" id="KW-0414">Isoprene biosynthesis</keyword>
<dbReference type="EC" id="1.17.7.3" evidence="7"/>
<comment type="catalytic activity">
    <reaction evidence="7">
        <text>(2E)-4-hydroxy-3-methylbut-2-enyl diphosphate + oxidized [flavodoxin] + H2O + 2 H(+) = 2-C-methyl-D-erythritol 2,4-cyclic diphosphate + reduced [flavodoxin]</text>
        <dbReference type="Rhea" id="RHEA:43604"/>
        <dbReference type="Rhea" id="RHEA-COMP:10622"/>
        <dbReference type="Rhea" id="RHEA-COMP:10623"/>
        <dbReference type="ChEBI" id="CHEBI:15377"/>
        <dbReference type="ChEBI" id="CHEBI:15378"/>
        <dbReference type="ChEBI" id="CHEBI:57618"/>
        <dbReference type="ChEBI" id="CHEBI:58210"/>
        <dbReference type="ChEBI" id="CHEBI:58483"/>
        <dbReference type="ChEBI" id="CHEBI:128753"/>
        <dbReference type="EC" id="1.17.7.3"/>
    </reaction>
</comment>
<sequence length="406" mass="43981">MEGMRRPTPTVYVGRVPIGGAHPVAVQSMTNTPTQDVEATTAQILALYRAGSEIVRLTVNDEEAAKAVPEIKRRLLAEGAEVPLVGDFHFNGHLLLRKYPKMAEALDKFRINPGTLGRGRHKDEHFAEMIRIAMDLGKPVRIGANWGSLDPALLTELMDRNARRPEPKSAHEVVLEALVESAVRAYEAALEMGLGEDKLVLSAKVSKARDLVWVYRELARRTQAPLHLGLTEAGMGVKGIVTSAAALAPLLLEGIGDTIRVSLTPAPGEPRTKEVEVAQEILQALGLRAFAPEVTSCPGCGRTTSTFFQELAEEVSRRLKERLPEWRARYPGVEGLKVAVMGCVVNGPGESKHAHIGISLPGAGEEPKAPVYADGKLLTILKGEGIAEAFLRLVEDYVKARFAPKA</sequence>
<dbReference type="PANTHER" id="PTHR30454:SF0">
    <property type="entry name" value="4-HYDROXY-3-METHYLBUT-2-EN-1-YL DIPHOSPHATE SYNTHASE (FERREDOXIN), CHLOROPLASTIC"/>
    <property type="match status" value="1"/>
</dbReference>
<keyword evidence="2 7" id="KW-0479">Metal-binding</keyword>
<dbReference type="GO" id="GO:0051539">
    <property type="term" value="F:4 iron, 4 sulfur cluster binding"/>
    <property type="evidence" value="ECO:0007669"/>
    <property type="project" value="UniProtKB-UniRule"/>
</dbReference>
<evidence type="ECO:0000256" key="3">
    <source>
        <dbReference type="ARBA" id="ARBA00023002"/>
    </source>
</evidence>
<dbReference type="InterPro" id="IPR016425">
    <property type="entry name" value="IspG_bac"/>
</dbReference>
<dbReference type="Pfam" id="PF04551">
    <property type="entry name" value="GcpE"/>
    <property type="match status" value="1"/>
</dbReference>
<evidence type="ECO:0000313" key="11">
    <source>
        <dbReference type="Proteomes" id="UP000061630"/>
    </source>
</evidence>
<keyword evidence="3 7" id="KW-0560">Oxidoreductase</keyword>
<dbReference type="InterPro" id="IPR058578">
    <property type="entry name" value="IspG_TIM"/>
</dbReference>
<dbReference type="HAMAP" id="MF_00159">
    <property type="entry name" value="IspG"/>
    <property type="match status" value="1"/>
</dbReference>
<dbReference type="KEGG" id="tpar:AV541_00480"/>
<dbReference type="SUPFAM" id="SSF56014">
    <property type="entry name" value="Nitrite and sulphite reductase 4Fe-4S domain-like"/>
    <property type="match status" value="1"/>
</dbReference>
<evidence type="ECO:0000256" key="7">
    <source>
        <dbReference type="HAMAP-Rule" id="MF_00159"/>
    </source>
</evidence>
<organism evidence="10 11">
    <name type="scientific">Thermus parvatiensis</name>
    <dbReference type="NCBI Taxonomy" id="456163"/>
    <lineage>
        <taxon>Bacteria</taxon>
        <taxon>Thermotogati</taxon>
        <taxon>Deinococcota</taxon>
        <taxon>Deinococci</taxon>
        <taxon>Thermales</taxon>
        <taxon>Thermaceae</taxon>
        <taxon>Thermus</taxon>
    </lineage>
</organism>
<evidence type="ECO:0000259" key="9">
    <source>
        <dbReference type="Pfam" id="PF26540"/>
    </source>
</evidence>
<comment type="similarity">
    <text evidence="7">Belongs to the IspG family.</text>
</comment>
<reference evidence="10 11" key="1">
    <citation type="submission" date="2016-01" db="EMBL/GenBank/DDBJ databases">
        <title>Genome sequence of Thermus parvatiensis, a thermophile isolated from a hot water spring.</title>
        <authorList>
            <person name="Tripathi C."/>
            <person name="Lal R."/>
        </authorList>
    </citation>
    <scope>NUCLEOTIDE SEQUENCE [LARGE SCALE GENOMIC DNA]</scope>
    <source>
        <strain evidence="10 11">RL</strain>
    </source>
</reference>
<dbReference type="InterPro" id="IPR058579">
    <property type="entry name" value="IspG_C"/>
</dbReference>
<dbReference type="PANTHER" id="PTHR30454">
    <property type="entry name" value="4-HYDROXY-3-METHYLBUT-2-EN-1-YL DIPHOSPHATE SYNTHASE"/>
    <property type="match status" value="1"/>
</dbReference>
<comment type="function">
    <text evidence="7">Converts 2C-methyl-D-erythritol 2,4-cyclodiphosphate (ME-2,4cPP) into 1-hydroxy-2-methyl-2-(E)-butenyl 4-diphosphate.</text>
</comment>
<comment type="pathway">
    <text evidence="7">Isoprenoid biosynthesis; isopentenyl diphosphate biosynthesis via DXP pathway; isopentenyl diphosphate from 1-deoxy-D-xylulose 5-phosphate: step 5/6.</text>
</comment>
<feature type="binding site" evidence="7">
    <location>
        <position position="297"/>
    </location>
    <ligand>
        <name>[4Fe-4S] cluster</name>
        <dbReference type="ChEBI" id="CHEBI:49883"/>
    </ligand>
</feature>
<dbReference type="GO" id="GO:0046429">
    <property type="term" value="F:4-hydroxy-3-methylbut-2-en-1-yl diphosphate synthase activity (ferredoxin)"/>
    <property type="evidence" value="ECO:0007669"/>
    <property type="project" value="UniProtKB-UniRule"/>
</dbReference>
<feature type="binding site" evidence="7">
    <location>
        <position position="343"/>
    </location>
    <ligand>
        <name>[4Fe-4S] cluster</name>
        <dbReference type="ChEBI" id="CHEBI:49883"/>
    </ligand>
</feature>
<evidence type="ECO:0000256" key="5">
    <source>
        <dbReference type="ARBA" id="ARBA00023014"/>
    </source>
</evidence>
<dbReference type="InterPro" id="IPR045854">
    <property type="entry name" value="NO2/SO3_Rdtase_4Fe4S_sf"/>
</dbReference>
<dbReference type="UniPathway" id="UPA00056">
    <property type="reaction ID" value="UER00096"/>
</dbReference>
<name>A0A109QJS3_9DEIN</name>
<dbReference type="NCBIfam" id="NF001540">
    <property type="entry name" value="PRK00366.1"/>
    <property type="match status" value="1"/>
</dbReference>
<dbReference type="RefSeq" id="WP_060384003.1">
    <property type="nucleotide sequence ID" value="NZ_CP014141.1"/>
</dbReference>
<gene>
    <name evidence="7 10" type="primary">ispG</name>
    <name evidence="10" type="ORF">AV541_00480</name>
</gene>
<dbReference type="InterPro" id="IPR011005">
    <property type="entry name" value="Dihydropteroate_synth-like_sf"/>
</dbReference>
<keyword evidence="1 7" id="KW-0004">4Fe-4S</keyword>
<evidence type="ECO:0000256" key="2">
    <source>
        <dbReference type="ARBA" id="ARBA00022723"/>
    </source>
</evidence>
<dbReference type="GO" id="GO:0005506">
    <property type="term" value="F:iron ion binding"/>
    <property type="evidence" value="ECO:0007669"/>
    <property type="project" value="InterPro"/>
</dbReference>
<dbReference type="NCBIfam" id="TIGR00612">
    <property type="entry name" value="ispG_gcpE"/>
    <property type="match status" value="1"/>
</dbReference>
<dbReference type="InterPro" id="IPR004588">
    <property type="entry name" value="IspG_bac-typ"/>
</dbReference>
<dbReference type="FunFam" id="3.30.413.10:FF:000012">
    <property type="entry name" value="4-hydroxy-3-methylbut-2-en-1-yl diphosphate synthase (flavodoxin)"/>
    <property type="match status" value="1"/>
</dbReference>
<dbReference type="Proteomes" id="UP000061630">
    <property type="component" value="Chromosome"/>
</dbReference>
<evidence type="ECO:0000256" key="6">
    <source>
        <dbReference type="ARBA" id="ARBA00023229"/>
    </source>
</evidence>
<proteinExistence type="inferred from homology"/>
<dbReference type="GO" id="GO:0016114">
    <property type="term" value="P:terpenoid biosynthetic process"/>
    <property type="evidence" value="ECO:0007669"/>
    <property type="project" value="InterPro"/>
</dbReference>
<dbReference type="EMBL" id="CP014141">
    <property type="protein sequence ID" value="AMA74899.1"/>
    <property type="molecule type" value="Genomic_DNA"/>
</dbReference>
<dbReference type="Pfam" id="PF26540">
    <property type="entry name" value="GcpE_C"/>
    <property type="match status" value="1"/>
</dbReference>
<dbReference type="AlphaFoldDB" id="A0A109QJS3"/>
<accession>A0A109QJS3</accession>
<feature type="binding site" evidence="7">
    <location>
        <position position="300"/>
    </location>
    <ligand>
        <name>[4Fe-4S] cluster</name>
        <dbReference type="ChEBI" id="CHEBI:49883"/>
    </ligand>
</feature>
<comment type="cofactor">
    <cofactor evidence="7">
        <name>[4Fe-4S] cluster</name>
        <dbReference type="ChEBI" id="CHEBI:49883"/>
    </cofactor>
    <text evidence="7">Binds 1 [4Fe-4S] cluster.</text>
</comment>
<dbReference type="Gene3D" id="3.30.413.10">
    <property type="entry name" value="Sulfite Reductase Hemoprotein, domain 1"/>
    <property type="match status" value="1"/>
</dbReference>
<evidence type="ECO:0000256" key="1">
    <source>
        <dbReference type="ARBA" id="ARBA00022485"/>
    </source>
</evidence>
<evidence type="ECO:0000313" key="10">
    <source>
        <dbReference type="EMBL" id="AMA74899.1"/>
    </source>
</evidence>
<dbReference type="PIRSF" id="PIRSF004640">
    <property type="entry name" value="IspG"/>
    <property type="match status" value="1"/>
</dbReference>
<dbReference type="GO" id="GO:0019288">
    <property type="term" value="P:isopentenyl diphosphate biosynthetic process, methylerythritol 4-phosphate pathway"/>
    <property type="evidence" value="ECO:0007669"/>
    <property type="project" value="UniProtKB-UniRule"/>
</dbReference>
<feature type="binding site" evidence="7">
    <location>
        <position position="350"/>
    </location>
    <ligand>
        <name>[4Fe-4S] cluster</name>
        <dbReference type="ChEBI" id="CHEBI:49883"/>
    </ligand>
</feature>
<keyword evidence="4 7" id="KW-0408">Iron</keyword>
<feature type="domain" description="IspG C-terminal" evidence="9">
    <location>
        <begin position="293"/>
        <end position="395"/>
    </location>
</feature>
<evidence type="ECO:0000256" key="4">
    <source>
        <dbReference type="ARBA" id="ARBA00023004"/>
    </source>
</evidence>
<feature type="domain" description="IspG TIM-barrel" evidence="8">
    <location>
        <begin position="8"/>
        <end position="279"/>
    </location>
</feature>
<protein>
    <recommendedName>
        <fullName evidence="7">4-hydroxy-3-methylbut-2-en-1-yl diphosphate synthase (flavodoxin)</fullName>
        <ecNumber evidence="7">1.17.7.3</ecNumber>
    </recommendedName>
    <alternativeName>
        <fullName evidence="7">1-hydroxy-2-methyl-2-(E)-butenyl 4-diphosphate synthase</fullName>
    </alternativeName>
</protein>